<dbReference type="Proteomes" id="UP000738349">
    <property type="component" value="Unassembled WGS sequence"/>
</dbReference>
<accession>A0A9P9JS66</accession>
<reference evidence="1" key="1">
    <citation type="journal article" date="2021" name="Nat. Commun.">
        <title>Genetic determinants of endophytism in the Arabidopsis root mycobiome.</title>
        <authorList>
            <person name="Mesny F."/>
            <person name="Miyauchi S."/>
            <person name="Thiergart T."/>
            <person name="Pickel B."/>
            <person name="Atanasova L."/>
            <person name="Karlsson M."/>
            <person name="Huettel B."/>
            <person name="Barry K.W."/>
            <person name="Haridas S."/>
            <person name="Chen C."/>
            <person name="Bauer D."/>
            <person name="Andreopoulos W."/>
            <person name="Pangilinan J."/>
            <person name="LaButti K."/>
            <person name="Riley R."/>
            <person name="Lipzen A."/>
            <person name="Clum A."/>
            <person name="Drula E."/>
            <person name="Henrissat B."/>
            <person name="Kohler A."/>
            <person name="Grigoriev I.V."/>
            <person name="Martin F.M."/>
            <person name="Hacquard S."/>
        </authorList>
    </citation>
    <scope>NUCLEOTIDE SEQUENCE</scope>
    <source>
        <strain evidence="1">MPI-CAGE-AT-0147</strain>
    </source>
</reference>
<gene>
    <name evidence="1" type="ORF">EDB81DRAFT_51259</name>
</gene>
<proteinExistence type="predicted"/>
<dbReference type="AlphaFoldDB" id="A0A9P9JS66"/>
<protein>
    <submittedName>
        <fullName evidence="1">Uncharacterized protein</fullName>
    </submittedName>
</protein>
<dbReference type="EMBL" id="JAGMUV010000001">
    <property type="protein sequence ID" value="KAH7176938.1"/>
    <property type="molecule type" value="Genomic_DNA"/>
</dbReference>
<comment type="caution">
    <text evidence="1">The sequence shown here is derived from an EMBL/GenBank/DDBJ whole genome shotgun (WGS) entry which is preliminary data.</text>
</comment>
<name>A0A9P9JS66_9HYPO</name>
<dbReference type="OrthoDB" id="5216135at2759"/>
<sequence length="537" mass="60655">MASAHKKFLTEIAEANQAVTTKIEQLISNINNETEGNASAAMKDVLVELHASMVRIADHRGHPRTPNKPILDAYRSFFDPIRALSRLPSGDFLSARMVIYLMQAILSEYALNKSFIKSKARVTTVPLYELCADVDEALLEPLRKIWAASNNSEDFRWAFGSYTVRSESYDESSDAEQEMVRSRELIQALTPEELAALGGIKKQTYMVSKRTKKANWVPVPDDINDLDPAMSDPNKVLFKHVENEGPMRNLLFFHTIDEDQNEEKSWRTLEILCRSRQFIMDARSIIAPILANKSHRLAKQGLAVAGVPPELRMSVFGYLDRPKAHSYLASVDIAAAYVPFPKTTGLCSDCKARKAGALNRRLKFTCLGASIYVWNLALRAFHVFHQKTATTWRLCKHGLECEGHHDDGDWEIETEEQLVELAEAIIRDNCGSSKTLKQVGLGQDPDCRLTRRKDDDERRERIYPEQPWFVDQKSDAQMNGGIGGLMDTMIHQRLLLGAWTSGQSSTESYWSFARNMVDKKRAEEAVGGITHDRCDLC</sequence>
<evidence type="ECO:0000313" key="1">
    <source>
        <dbReference type="EMBL" id="KAH7176938.1"/>
    </source>
</evidence>
<organism evidence="1 2">
    <name type="scientific">Dactylonectria macrodidyma</name>
    <dbReference type="NCBI Taxonomy" id="307937"/>
    <lineage>
        <taxon>Eukaryota</taxon>
        <taxon>Fungi</taxon>
        <taxon>Dikarya</taxon>
        <taxon>Ascomycota</taxon>
        <taxon>Pezizomycotina</taxon>
        <taxon>Sordariomycetes</taxon>
        <taxon>Hypocreomycetidae</taxon>
        <taxon>Hypocreales</taxon>
        <taxon>Nectriaceae</taxon>
        <taxon>Dactylonectria</taxon>
    </lineage>
</organism>
<evidence type="ECO:0000313" key="2">
    <source>
        <dbReference type="Proteomes" id="UP000738349"/>
    </source>
</evidence>
<keyword evidence="2" id="KW-1185">Reference proteome</keyword>